<feature type="compositionally biased region" description="Low complexity" evidence="1">
    <location>
        <begin position="292"/>
        <end position="305"/>
    </location>
</feature>
<keyword evidence="3" id="KW-1185">Reference proteome</keyword>
<proteinExistence type="predicted"/>
<dbReference type="Proteomes" id="UP001165121">
    <property type="component" value="Unassembled WGS sequence"/>
</dbReference>
<sequence length="381" mass="40834">MYNPDHPSQLLRRLVPGSPMFVSPLRFSEARTRLGNSARASSLMERLPELSVKLRGEIPSPTNPGNSASLARDDHPTRYFVALWEQTHWVVESSVMIGLHLSQQASRSYEEIADIHTGVFQYKLCRKRRSDALRSLMVTVSDDLYSAVIKSVGGVPAPDVDTKLYFEPSVPVYPLGNLSWIPCGSDWCQAVSEVDSAEPWRTWWLTDPALHPYNACFRARNVEFLPFALSGVDPNVVEAAVEDDVDLTEPDPLIRSTSTPPCANFAGIHIFEGCGPGKLGWSASDSAATARSARAARGGSEGSPSDSIFGPDSPDLAGPLSSTPGSSAGPSSQVGSWAGQRSRPGNLAGPSAQDQDSAMDMLADAAYAVSQAPSSNTTVTL</sequence>
<accession>A0A9W6X272</accession>
<dbReference type="EMBL" id="BSXT01000451">
    <property type="protein sequence ID" value="GMF27861.1"/>
    <property type="molecule type" value="Genomic_DNA"/>
</dbReference>
<organism evidence="2 3">
    <name type="scientific">Phytophthora fragariaefolia</name>
    <dbReference type="NCBI Taxonomy" id="1490495"/>
    <lineage>
        <taxon>Eukaryota</taxon>
        <taxon>Sar</taxon>
        <taxon>Stramenopiles</taxon>
        <taxon>Oomycota</taxon>
        <taxon>Peronosporomycetes</taxon>
        <taxon>Peronosporales</taxon>
        <taxon>Peronosporaceae</taxon>
        <taxon>Phytophthora</taxon>
    </lineage>
</organism>
<evidence type="ECO:0000256" key="1">
    <source>
        <dbReference type="SAM" id="MobiDB-lite"/>
    </source>
</evidence>
<dbReference type="OrthoDB" id="128909at2759"/>
<evidence type="ECO:0000313" key="3">
    <source>
        <dbReference type="Proteomes" id="UP001165121"/>
    </source>
</evidence>
<name>A0A9W6X272_9STRA</name>
<dbReference type="AlphaFoldDB" id="A0A9W6X272"/>
<protein>
    <submittedName>
        <fullName evidence="2">Unnamed protein product</fullName>
    </submittedName>
</protein>
<gene>
    <name evidence="2" type="ORF">Pfra01_000563100</name>
</gene>
<reference evidence="2" key="1">
    <citation type="submission" date="2023-04" db="EMBL/GenBank/DDBJ databases">
        <title>Phytophthora fragariaefolia NBRC 109709.</title>
        <authorList>
            <person name="Ichikawa N."/>
            <person name="Sato H."/>
            <person name="Tonouchi N."/>
        </authorList>
    </citation>
    <scope>NUCLEOTIDE SEQUENCE</scope>
    <source>
        <strain evidence="2">NBRC 109709</strain>
    </source>
</reference>
<evidence type="ECO:0000313" key="2">
    <source>
        <dbReference type="EMBL" id="GMF27861.1"/>
    </source>
</evidence>
<feature type="region of interest" description="Disordered" evidence="1">
    <location>
        <begin position="292"/>
        <end position="359"/>
    </location>
</feature>
<feature type="compositionally biased region" description="Low complexity" evidence="1">
    <location>
        <begin position="316"/>
        <end position="332"/>
    </location>
</feature>
<comment type="caution">
    <text evidence="2">The sequence shown here is derived from an EMBL/GenBank/DDBJ whole genome shotgun (WGS) entry which is preliminary data.</text>
</comment>